<evidence type="ECO:0000313" key="1">
    <source>
        <dbReference type="EMBL" id="KAJ3654698.1"/>
    </source>
</evidence>
<proteinExistence type="predicted"/>
<comment type="caution">
    <text evidence="1">The sequence shown here is derived from an EMBL/GenBank/DDBJ whole genome shotgun (WGS) entry which is preliminary data.</text>
</comment>
<dbReference type="AlphaFoldDB" id="A0AA38MFR7"/>
<dbReference type="Proteomes" id="UP001168821">
    <property type="component" value="Unassembled WGS sequence"/>
</dbReference>
<reference evidence="1" key="1">
    <citation type="journal article" date="2023" name="G3 (Bethesda)">
        <title>Whole genome assemblies of Zophobas morio and Tenebrio molitor.</title>
        <authorList>
            <person name="Kaur S."/>
            <person name="Stinson S.A."/>
            <person name="diCenzo G.C."/>
        </authorList>
    </citation>
    <scope>NUCLEOTIDE SEQUENCE</scope>
    <source>
        <strain evidence="1">QUZm001</strain>
    </source>
</reference>
<keyword evidence="2" id="KW-1185">Reference proteome</keyword>
<name>A0AA38MFR7_9CUCU</name>
<evidence type="ECO:0000313" key="2">
    <source>
        <dbReference type="Proteomes" id="UP001168821"/>
    </source>
</evidence>
<dbReference type="EMBL" id="JALNTZ010000004">
    <property type="protein sequence ID" value="KAJ3654698.1"/>
    <property type="molecule type" value="Genomic_DNA"/>
</dbReference>
<sequence>MACVARTHPEGRLYATRLEKQKLFRKTANRKFHRRSHNWSLSYPHDLSSKPSSAFVNDPRRLCKDPRYVGCIVPRARRPISDQQIERHRATLCKNDVYCATAHLESAPTAELNCQPKVMIRDCWNQIKPLVHLFSDHSARSVVCCMVASIDNAADFLFYRIHSEL</sequence>
<protein>
    <submittedName>
        <fullName evidence="1">Uncharacterized protein</fullName>
    </submittedName>
</protein>
<organism evidence="1 2">
    <name type="scientific">Zophobas morio</name>
    <dbReference type="NCBI Taxonomy" id="2755281"/>
    <lineage>
        <taxon>Eukaryota</taxon>
        <taxon>Metazoa</taxon>
        <taxon>Ecdysozoa</taxon>
        <taxon>Arthropoda</taxon>
        <taxon>Hexapoda</taxon>
        <taxon>Insecta</taxon>
        <taxon>Pterygota</taxon>
        <taxon>Neoptera</taxon>
        <taxon>Endopterygota</taxon>
        <taxon>Coleoptera</taxon>
        <taxon>Polyphaga</taxon>
        <taxon>Cucujiformia</taxon>
        <taxon>Tenebrionidae</taxon>
        <taxon>Zophobas</taxon>
    </lineage>
</organism>
<accession>A0AA38MFR7</accession>
<gene>
    <name evidence="1" type="ORF">Zmor_013870</name>
</gene>